<proteinExistence type="predicted"/>
<feature type="region of interest" description="Disordered" evidence="1">
    <location>
        <begin position="146"/>
        <end position="171"/>
    </location>
</feature>
<accession>A0A182J3H6</accession>
<dbReference type="EnsemblMetazoa" id="AATE010659-RA">
    <property type="protein sequence ID" value="AATE010659-PA.1"/>
    <property type="gene ID" value="AATE010659"/>
</dbReference>
<evidence type="ECO:0000256" key="1">
    <source>
        <dbReference type="SAM" id="MobiDB-lite"/>
    </source>
</evidence>
<organism evidence="2">
    <name type="scientific">Anopheles atroparvus</name>
    <name type="common">European mosquito</name>
    <dbReference type="NCBI Taxonomy" id="41427"/>
    <lineage>
        <taxon>Eukaryota</taxon>
        <taxon>Metazoa</taxon>
        <taxon>Ecdysozoa</taxon>
        <taxon>Arthropoda</taxon>
        <taxon>Hexapoda</taxon>
        <taxon>Insecta</taxon>
        <taxon>Pterygota</taxon>
        <taxon>Neoptera</taxon>
        <taxon>Endopterygota</taxon>
        <taxon>Diptera</taxon>
        <taxon>Nematocera</taxon>
        <taxon>Culicoidea</taxon>
        <taxon>Culicidae</taxon>
        <taxon>Anophelinae</taxon>
        <taxon>Anopheles</taxon>
    </lineage>
</organism>
<dbReference type="VEuPathDB" id="VectorBase:AATE010659"/>
<protein>
    <submittedName>
        <fullName evidence="2">Uncharacterized protein</fullName>
    </submittedName>
</protein>
<evidence type="ECO:0000313" key="2">
    <source>
        <dbReference type="EnsemblMetazoa" id="AATE010659-PA.1"/>
    </source>
</evidence>
<reference evidence="2" key="1">
    <citation type="submission" date="2022-08" db="UniProtKB">
        <authorList>
            <consortium name="EnsemblMetazoa"/>
        </authorList>
    </citation>
    <scope>IDENTIFICATION</scope>
    <source>
        <strain evidence="2">EBRO</strain>
    </source>
</reference>
<sequence>MILPSKPFPCPLVGRPATLPYLPRPADARYGIAGGLALERGRATLPDGDVASFRIRANRGRHENLDRVHQVPVVVVADLAVVIPGVLRAHVFNLQTVAFEQLEPGVAGDDQIGRRYDGAPSAPHIIMQIDGNPVIGQITDDMLHGDSRSSSTVLPGGKAQQNGNETKFSTSQGNVMVSPMTARIDCEREVNFGCTIGGLSMKSGSSSVSDRLLPNEVPAKLKRSR</sequence>
<name>A0A182J3H6_ANOAO</name>
<feature type="region of interest" description="Disordered" evidence="1">
    <location>
        <begin position="202"/>
        <end position="225"/>
    </location>
</feature>
<dbReference type="AlphaFoldDB" id="A0A182J3H6"/>
<feature type="compositionally biased region" description="Polar residues" evidence="1">
    <location>
        <begin position="148"/>
        <end position="171"/>
    </location>
</feature>